<proteinExistence type="predicted"/>
<evidence type="ECO:0000313" key="1">
    <source>
        <dbReference type="EMBL" id="CAE8586095.1"/>
    </source>
</evidence>
<organism evidence="1 2">
    <name type="scientific">Polarella glacialis</name>
    <name type="common">Dinoflagellate</name>
    <dbReference type="NCBI Taxonomy" id="89957"/>
    <lineage>
        <taxon>Eukaryota</taxon>
        <taxon>Sar</taxon>
        <taxon>Alveolata</taxon>
        <taxon>Dinophyceae</taxon>
        <taxon>Suessiales</taxon>
        <taxon>Suessiaceae</taxon>
        <taxon>Polarella</taxon>
    </lineage>
</organism>
<feature type="non-terminal residue" evidence="1">
    <location>
        <position position="1"/>
    </location>
</feature>
<comment type="caution">
    <text evidence="1">The sequence shown here is derived from an EMBL/GenBank/DDBJ whole genome shotgun (WGS) entry which is preliminary data.</text>
</comment>
<reference evidence="1" key="1">
    <citation type="submission" date="2021-02" db="EMBL/GenBank/DDBJ databases">
        <authorList>
            <person name="Dougan E. K."/>
            <person name="Rhodes N."/>
            <person name="Thang M."/>
            <person name="Chan C."/>
        </authorList>
    </citation>
    <scope>NUCLEOTIDE SEQUENCE</scope>
</reference>
<dbReference type="EMBL" id="CAJNNV010001912">
    <property type="protein sequence ID" value="CAE8586095.1"/>
    <property type="molecule type" value="Genomic_DNA"/>
</dbReference>
<accession>A0A813DDY0</accession>
<dbReference type="InterPro" id="IPR029045">
    <property type="entry name" value="ClpP/crotonase-like_dom_sf"/>
</dbReference>
<gene>
    <name evidence="1" type="ORF">PGLA1383_LOCUS4991</name>
</gene>
<protein>
    <submittedName>
        <fullName evidence="1">Uncharacterized protein</fullName>
    </submittedName>
</protein>
<dbReference type="SUPFAM" id="SSF52096">
    <property type="entry name" value="ClpP/crotonase"/>
    <property type="match status" value="1"/>
</dbReference>
<dbReference type="Proteomes" id="UP000654075">
    <property type="component" value="Unassembled WGS sequence"/>
</dbReference>
<keyword evidence="2" id="KW-1185">Reference proteome</keyword>
<evidence type="ECO:0000313" key="2">
    <source>
        <dbReference type="Proteomes" id="UP000654075"/>
    </source>
</evidence>
<name>A0A813DDY0_POLGL</name>
<dbReference type="AlphaFoldDB" id="A0A813DDY0"/>
<sequence>MGKSLAVIDLNLNNKAGDVAASLLDLKRFLNAVPASVEHVPGVLIRVIGTDLPVTMWTPLTKEVSSYFEELHFLMEKVNQPILGVAFGHLGPLGTRLVRSCDVVWAQTTATFSTNEIGLDIPAHRAELVGLVIKQVFTAAQLGSECMAWARELAKLDVTQLLSVKIDLVSQK</sequence>